<sequence>MKTKILFGLSLLTCSLFSQAYDLTQLQHHLDRQQFRKLHQAVEQLPETPTKAELRVMQVKAMLSLKDDEALEELMPTLLKDFPNHAELIFLASANQFNLAQSGSMFSAPGRAKKGLAYLQQAVKLEPDNLEYQRTLIGFYYSAPGIAGGDEDEAKRLADALLTKNTIHGTLAHADILRKNEKNTEALALIDTQLAAQPDNTELLEAKAALLASEKKAAEAFALYQKALTLYPTELEKYGSMYQLGRLAAVEGQDAATGTQALQQYLAFFKDSDNPMYPWAMLRLAQIQLRLNDKAAATATIEPLLAKEQTQERLQKELKSFQKQLKSGKS</sequence>
<evidence type="ECO:0008006" key="4">
    <source>
        <dbReference type="Google" id="ProtNLM"/>
    </source>
</evidence>
<dbReference type="RefSeq" id="WP_127699489.1">
    <property type="nucleotide sequence ID" value="NZ_SACS01000013.1"/>
</dbReference>
<dbReference type="AlphaFoldDB" id="A0A437QMG6"/>
<organism evidence="2 3">
    <name type="scientific">Rheinheimera riviphila</name>
    <dbReference type="NCBI Taxonomy" id="1834037"/>
    <lineage>
        <taxon>Bacteria</taxon>
        <taxon>Pseudomonadati</taxon>
        <taxon>Pseudomonadota</taxon>
        <taxon>Gammaproteobacteria</taxon>
        <taxon>Chromatiales</taxon>
        <taxon>Chromatiaceae</taxon>
        <taxon>Rheinheimera</taxon>
    </lineage>
</organism>
<feature type="chain" id="PRO_5018986691" description="Tetratricopeptide repeat protein" evidence="1">
    <location>
        <begin position="21"/>
        <end position="330"/>
    </location>
</feature>
<name>A0A437QMG6_9GAMM</name>
<evidence type="ECO:0000256" key="1">
    <source>
        <dbReference type="SAM" id="SignalP"/>
    </source>
</evidence>
<protein>
    <recommendedName>
        <fullName evidence="4">Tetratricopeptide repeat protein</fullName>
    </recommendedName>
</protein>
<dbReference type="SUPFAM" id="SSF48452">
    <property type="entry name" value="TPR-like"/>
    <property type="match status" value="1"/>
</dbReference>
<feature type="signal peptide" evidence="1">
    <location>
        <begin position="1"/>
        <end position="20"/>
    </location>
</feature>
<reference evidence="2 3" key="1">
    <citation type="submission" date="2019-01" db="EMBL/GenBank/DDBJ databases">
        <authorList>
            <person name="Chen W.-M."/>
        </authorList>
    </citation>
    <scope>NUCLEOTIDE SEQUENCE [LARGE SCALE GENOMIC DNA]</scope>
    <source>
        <strain evidence="2 3">KYPC3</strain>
    </source>
</reference>
<evidence type="ECO:0000313" key="3">
    <source>
        <dbReference type="Proteomes" id="UP000283077"/>
    </source>
</evidence>
<dbReference type="InterPro" id="IPR011990">
    <property type="entry name" value="TPR-like_helical_dom_sf"/>
</dbReference>
<accession>A0A437QMG6</accession>
<dbReference type="Proteomes" id="UP000283077">
    <property type="component" value="Unassembled WGS sequence"/>
</dbReference>
<keyword evidence="1" id="KW-0732">Signal</keyword>
<dbReference type="EMBL" id="SACS01000013">
    <property type="protein sequence ID" value="RVU35703.1"/>
    <property type="molecule type" value="Genomic_DNA"/>
</dbReference>
<comment type="caution">
    <text evidence="2">The sequence shown here is derived from an EMBL/GenBank/DDBJ whole genome shotgun (WGS) entry which is preliminary data.</text>
</comment>
<keyword evidence="3" id="KW-1185">Reference proteome</keyword>
<gene>
    <name evidence="2" type="ORF">EOE67_12820</name>
</gene>
<dbReference type="Gene3D" id="1.25.40.10">
    <property type="entry name" value="Tetratricopeptide repeat domain"/>
    <property type="match status" value="2"/>
</dbReference>
<dbReference type="OrthoDB" id="192575at2"/>
<evidence type="ECO:0000313" key="2">
    <source>
        <dbReference type="EMBL" id="RVU35703.1"/>
    </source>
</evidence>
<proteinExistence type="predicted"/>